<keyword evidence="4 8" id="KW-0812">Transmembrane</keyword>
<dbReference type="SUPFAM" id="SSF161098">
    <property type="entry name" value="MetI-like"/>
    <property type="match status" value="1"/>
</dbReference>
<dbReference type="PANTHER" id="PTHR30614:SF0">
    <property type="entry name" value="L-CYSTINE TRANSPORT SYSTEM PERMEASE PROTEIN TCYL"/>
    <property type="match status" value="1"/>
</dbReference>
<keyword evidence="5" id="KW-0029">Amino-acid transport</keyword>
<dbReference type="PANTHER" id="PTHR30614">
    <property type="entry name" value="MEMBRANE COMPONENT OF AMINO ACID ABC TRANSPORTER"/>
    <property type="match status" value="1"/>
</dbReference>
<evidence type="ECO:0000256" key="3">
    <source>
        <dbReference type="ARBA" id="ARBA00022475"/>
    </source>
</evidence>
<feature type="compositionally biased region" description="Low complexity" evidence="9">
    <location>
        <begin position="1"/>
        <end position="15"/>
    </location>
</feature>
<feature type="region of interest" description="Disordered" evidence="9">
    <location>
        <begin position="1"/>
        <end position="20"/>
    </location>
</feature>
<reference evidence="11 12" key="1">
    <citation type="submission" date="2018-03" db="EMBL/GenBank/DDBJ databases">
        <title>Genomic Encyclopedia of Archaeal and Bacterial Type Strains, Phase II (KMG-II): from individual species to whole genera.</title>
        <authorList>
            <person name="Goeker M."/>
        </authorList>
    </citation>
    <scope>NUCLEOTIDE SEQUENCE [LARGE SCALE GENOMIC DNA]</scope>
    <source>
        <strain evidence="11 12">ATCC BAA-1496</strain>
    </source>
</reference>
<keyword evidence="6 8" id="KW-1133">Transmembrane helix</keyword>
<dbReference type="InterPro" id="IPR035906">
    <property type="entry name" value="MetI-like_sf"/>
</dbReference>
<evidence type="ECO:0000256" key="1">
    <source>
        <dbReference type="ARBA" id="ARBA00004651"/>
    </source>
</evidence>
<name>A0A2T0UQU7_9MICO</name>
<evidence type="ECO:0000256" key="8">
    <source>
        <dbReference type="RuleBase" id="RU363032"/>
    </source>
</evidence>
<dbReference type="Pfam" id="PF00528">
    <property type="entry name" value="BPD_transp_1"/>
    <property type="match status" value="1"/>
</dbReference>
<protein>
    <submittedName>
        <fullName evidence="11">Amino acid ABC transporter membrane protein (PAAT family)</fullName>
    </submittedName>
</protein>
<feature type="transmembrane region" description="Helical" evidence="8">
    <location>
        <begin position="76"/>
        <end position="96"/>
    </location>
</feature>
<dbReference type="AlphaFoldDB" id="A0A2T0UQU7"/>
<dbReference type="InterPro" id="IPR010065">
    <property type="entry name" value="AA_ABC_transptr_permease_3TM"/>
</dbReference>
<keyword evidence="7 8" id="KW-0472">Membrane</keyword>
<dbReference type="EMBL" id="PVTI01000007">
    <property type="protein sequence ID" value="PRY60305.1"/>
    <property type="molecule type" value="Genomic_DNA"/>
</dbReference>
<feature type="transmembrane region" description="Helical" evidence="8">
    <location>
        <begin position="248"/>
        <end position="267"/>
    </location>
</feature>
<feature type="domain" description="ABC transmembrane type-1" evidence="10">
    <location>
        <begin position="72"/>
        <end position="266"/>
    </location>
</feature>
<dbReference type="PROSITE" id="PS50928">
    <property type="entry name" value="ABC_TM1"/>
    <property type="match status" value="1"/>
</dbReference>
<gene>
    <name evidence="11" type="ORF">BCF74_10791</name>
</gene>
<evidence type="ECO:0000256" key="9">
    <source>
        <dbReference type="SAM" id="MobiDB-lite"/>
    </source>
</evidence>
<dbReference type="InterPro" id="IPR000515">
    <property type="entry name" value="MetI-like"/>
</dbReference>
<comment type="similarity">
    <text evidence="8">Belongs to the binding-protein-dependent transport system permease family.</text>
</comment>
<keyword evidence="12" id="KW-1185">Reference proteome</keyword>
<dbReference type="InterPro" id="IPR043429">
    <property type="entry name" value="ArtM/GltK/GlnP/TcyL/YhdX-like"/>
</dbReference>
<comment type="subcellular location">
    <subcellularLocation>
        <location evidence="1 8">Cell membrane</location>
        <topology evidence="1 8">Multi-pass membrane protein</topology>
    </subcellularLocation>
</comment>
<dbReference type="GO" id="GO:0043190">
    <property type="term" value="C:ATP-binding cassette (ABC) transporter complex"/>
    <property type="evidence" value="ECO:0007669"/>
    <property type="project" value="InterPro"/>
</dbReference>
<keyword evidence="3" id="KW-1003">Cell membrane</keyword>
<evidence type="ECO:0000256" key="4">
    <source>
        <dbReference type="ARBA" id="ARBA00022692"/>
    </source>
</evidence>
<feature type="transmembrane region" description="Helical" evidence="8">
    <location>
        <begin position="117"/>
        <end position="139"/>
    </location>
</feature>
<dbReference type="GO" id="GO:0006865">
    <property type="term" value="P:amino acid transport"/>
    <property type="evidence" value="ECO:0007669"/>
    <property type="project" value="UniProtKB-KW"/>
</dbReference>
<evidence type="ECO:0000256" key="2">
    <source>
        <dbReference type="ARBA" id="ARBA00022448"/>
    </source>
</evidence>
<evidence type="ECO:0000313" key="11">
    <source>
        <dbReference type="EMBL" id="PRY60305.1"/>
    </source>
</evidence>
<proteinExistence type="inferred from homology"/>
<evidence type="ECO:0000256" key="6">
    <source>
        <dbReference type="ARBA" id="ARBA00022989"/>
    </source>
</evidence>
<evidence type="ECO:0000256" key="7">
    <source>
        <dbReference type="ARBA" id="ARBA00023136"/>
    </source>
</evidence>
<comment type="caution">
    <text evidence="11">The sequence shown here is derived from an EMBL/GenBank/DDBJ whole genome shotgun (WGS) entry which is preliminary data.</text>
</comment>
<dbReference type="CDD" id="cd06261">
    <property type="entry name" value="TM_PBP2"/>
    <property type="match status" value="1"/>
</dbReference>
<dbReference type="Proteomes" id="UP000237822">
    <property type="component" value="Unassembled WGS sequence"/>
</dbReference>
<keyword evidence="2 8" id="KW-0813">Transport</keyword>
<organism evidence="11 12">
    <name type="scientific">Knoellia remsis</name>
    <dbReference type="NCBI Taxonomy" id="407159"/>
    <lineage>
        <taxon>Bacteria</taxon>
        <taxon>Bacillati</taxon>
        <taxon>Actinomycetota</taxon>
        <taxon>Actinomycetes</taxon>
        <taxon>Micrococcales</taxon>
        <taxon>Intrasporangiaceae</taxon>
        <taxon>Knoellia</taxon>
    </lineage>
</organism>
<dbReference type="OrthoDB" id="92598at2"/>
<sequence>MTTTTPETPQAPTRPKLSPRKRAQRFRLAQYALLVIVVAALALTVDWPAVRDSFFAPEDIKLTLTSGLGTALKNTIIYTAGAFVIGLVLGTVLALMRLSSVGPYRWFATAWIEFFRGLPALLVLLVFGTLSIAFPGLVIPFDPYGTVWVGLGIVASAYMAETIRAGIQAVPKGQVEAARSLGMTPGASTRKIVLPQALRIVIPPLTNELILLIKDSSLVFILGISTTGFELTKYGRDLGNQTAGLTPLTVAGLCYLVITLPLSVLVRRMEARQRKER</sequence>
<accession>A0A2T0UQU7</accession>
<feature type="transmembrane region" description="Helical" evidence="8">
    <location>
        <begin position="28"/>
        <end position="45"/>
    </location>
</feature>
<dbReference type="RefSeq" id="WP_106297061.1">
    <property type="nucleotide sequence ID" value="NZ_PVTI01000007.1"/>
</dbReference>
<evidence type="ECO:0000259" key="10">
    <source>
        <dbReference type="PROSITE" id="PS50928"/>
    </source>
</evidence>
<evidence type="ECO:0000313" key="12">
    <source>
        <dbReference type="Proteomes" id="UP000237822"/>
    </source>
</evidence>
<dbReference type="GO" id="GO:0022857">
    <property type="term" value="F:transmembrane transporter activity"/>
    <property type="evidence" value="ECO:0007669"/>
    <property type="project" value="InterPro"/>
</dbReference>
<evidence type="ECO:0000256" key="5">
    <source>
        <dbReference type="ARBA" id="ARBA00022970"/>
    </source>
</evidence>
<dbReference type="NCBIfam" id="TIGR01726">
    <property type="entry name" value="HEQRo_perm_3TM"/>
    <property type="match status" value="1"/>
</dbReference>
<dbReference type="Gene3D" id="1.10.3720.10">
    <property type="entry name" value="MetI-like"/>
    <property type="match status" value="1"/>
</dbReference>